<proteinExistence type="predicted"/>
<dbReference type="STRING" id="349215.A11S_115"/>
<dbReference type="EMBL" id="CP003538">
    <property type="protein sequence ID" value="AGH96952.1"/>
    <property type="molecule type" value="Genomic_DNA"/>
</dbReference>
<name>M4VC26_9BACT</name>
<dbReference type="KEGG" id="man:A11S_115"/>
<evidence type="ECO:0000313" key="1">
    <source>
        <dbReference type="EMBL" id="AGH96952.1"/>
    </source>
</evidence>
<protein>
    <submittedName>
        <fullName evidence="1">Uncharacterized protein</fullName>
    </submittedName>
</protein>
<organism evidence="1 2">
    <name type="scientific">Micavibrio aeruginosavorus EPB</name>
    <dbReference type="NCBI Taxonomy" id="349215"/>
    <lineage>
        <taxon>Bacteria</taxon>
        <taxon>Pseudomonadati</taxon>
        <taxon>Bdellovibrionota</taxon>
        <taxon>Bdellovibrionia</taxon>
        <taxon>Bdellovibrionales</taxon>
        <taxon>Pseudobdellovibrionaceae</taxon>
        <taxon>Micavibrio</taxon>
    </lineage>
</organism>
<dbReference type="AlphaFoldDB" id="M4VC26"/>
<reference evidence="1 2" key="1">
    <citation type="journal article" date="2013" name="ISME J.">
        <title>By their genes ye shall know them: genomic signatures of predatory bacteria.</title>
        <authorList>
            <person name="Pasternak Z."/>
            <person name="Pietrokovski S."/>
            <person name="Rotem O."/>
            <person name="Gophna U."/>
            <person name="Lurie-Weinberger M.N."/>
            <person name="Jurkevitch E."/>
        </authorList>
    </citation>
    <scope>NUCLEOTIDE SEQUENCE [LARGE SCALE GENOMIC DNA]</scope>
    <source>
        <strain evidence="1">EPB</strain>
    </source>
</reference>
<accession>M4VC26</accession>
<sequence>MALLIVLDAVAGVRLEIAAAPMLTHAVPLQKLHVDAPL</sequence>
<dbReference type="HOGENOM" id="CLU_3330108_0_0_5"/>
<evidence type="ECO:0000313" key="2">
    <source>
        <dbReference type="Proteomes" id="UP000011932"/>
    </source>
</evidence>
<dbReference type="Proteomes" id="UP000011932">
    <property type="component" value="Chromosome"/>
</dbReference>
<gene>
    <name evidence="1" type="ORF">A11S_115</name>
</gene>